<gene>
    <name evidence="1" type="ORF">PS870_05679</name>
</gene>
<dbReference type="EMBL" id="CABVIK010000024">
    <property type="protein sequence ID" value="VVP56249.1"/>
    <property type="molecule type" value="Genomic_DNA"/>
</dbReference>
<sequence>METSKGILLTVLDVNKDGVQEVKIEFVTRETDFDLGSGNFSDTIVNSYAVLVSKKNGSTTLNKASVHGDIDQDGDIDMEDEQLLFDLANTVIKFKASSGN</sequence>
<proteinExistence type="predicted"/>
<dbReference type="Proteomes" id="UP000349468">
    <property type="component" value="Unassembled WGS sequence"/>
</dbReference>
<organism evidence="1 2">
    <name type="scientific">Pseudomonas fluorescens</name>
    <dbReference type="NCBI Taxonomy" id="294"/>
    <lineage>
        <taxon>Bacteria</taxon>
        <taxon>Pseudomonadati</taxon>
        <taxon>Pseudomonadota</taxon>
        <taxon>Gammaproteobacteria</taxon>
        <taxon>Pseudomonadales</taxon>
        <taxon>Pseudomonadaceae</taxon>
        <taxon>Pseudomonas</taxon>
    </lineage>
</organism>
<accession>A0A5E7Q3H5</accession>
<evidence type="ECO:0000313" key="1">
    <source>
        <dbReference type="EMBL" id="VVP56249.1"/>
    </source>
</evidence>
<dbReference type="RefSeq" id="WP_154913652.1">
    <property type="nucleotide sequence ID" value="NZ_CABVIK010000024.1"/>
</dbReference>
<reference evidence="1 2" key="1">
    <citation type="submission" date="2019-09" db="EMBL/GenBank/DDBJ databases">
        <authorList>
            <person name="Chandra G."/>
            <person name="Truman W A."/>
        </authorList>
    </citation>
    <scope>NUCLEOTIDE SEQUENCE [LARGE SCALE GENOMIC DNA]</scope>
    <source>
        <strain evidence="1">PS870</strain>
    </source>
</reference>
<evidence type="ECO:0000313" key="2">
    <source>
        <dbReference type="Proteomes" id="UP000349468"/>
    </source>
</evidence>
<name>A0A5E7Q3H5_PSEFL</name>
<protein>
    <submittedName>
        <fullName evidence="1">Uncharacterized protein</fullName>
    </submittedName>
</protein>
<dbReference type="AlphaFoldDB" id="A0A5E7Q3H5"/>